<name>S7TES1_DESML</name>
<dbReference type="Proteomes" id="UP000014977">
    <property type="component" value="Unassembled WGS sequence"/>
</dbReference>
<dbReference type="RefSeq" id="WP_020878268.1">
    <property type="nucleotide sequence ID" value="NZ_ATHJ01000109.1"/>
</dbReference>
<evidence type="ECO:0000256" key="2">
    <source>
        <dbReference type="ARBA" id="ARBA00012438"/>
    </source>
</evidence>
<evidence type="ECO:0000313" key="4">
    <source>
        <dbReference type="Proteomes" id="UP000014977"/>
    </source>
</evidence>
<dbReference type="EC" id="2.7.13.3" evidence="2"/>
<comment type="caution">
    <text evidence="3">The sequence shown here is derived from an EMBL/GenBank/DDBJ whole genome shotgun (WGS) entry which is preliminary data.</text>
</comment>
<dbReference type="EMBL" id="ATHJ01000109">
    <property type="protein sequence ID" value="EPR35186.1"/>
    <property type="molecule type" value="Genomic_DNA"/>
</dbReference>
<gene>
    <name evidence="3" type="ORF">dsmv_3178</name>
</gene>
<dbReference type="eggNOG" id="COG4191">
    <property type="taxonomic scope" value="Bacteria"/>
</dbReference>
<proteinExistence type="predicted"/>
<evidence type="ECO:0000313" key="3">
    <source>
        <dbReference type="EMBL" id="EPR35186.1"/>
    </source>
</evidence>
<accession>S7TES1</accession>
<dbReference type="OrthoDB" id="5417790at2"/>
<keyword evidence="3" id="KW-0418">Kinase</keyword>
<dbReference type="InterPro" id="IPR036097">
    <property type="entry name" value="HisK_dim/P_sf"/>
</dbReference>
<reference evidence="3 4" key="1">
    <citation type="journal article" date="2013" name="Genome Announc.">
        <title>Draft genome sequences for three mercury-methylating, sulfate-reducing bacteria.</title>
        <authorList>
            <person name="Brown S.D."/>
            <person name="Hurt R.A.Jr."/>
            <person name="Gilmour C.C."/>
            <person name="Elias D.A."/>
        </authorList>
    </citation>
    <scope>NUCLEOTIDE SEQUENCE [LARGE SCALE GENOMIC DNA]</scope>
    <source>
        <strain evidence="3 4">DSM 2059</strain>
    </source>
</reference>
<dbReference type="STRING" id="897.B2D07_09920"/>
<dbReference type="GO" id="GO:0000155">
    <property type="term" value="F:phosphorelay sensor kinase activity"/>
    <property type="evidence" value="ECO:0007669"/>
    <property type="project" value="InterPro"/>
</dbReference>
<evidence type="ECO:0000256" key="1">
    <source>
        <dbReference type="ARBA" id="ARBA00000085"/>
    </source>
</evidence>
<dbReference type="Gene3D" id="1.10.287.130">
    <property type="match status" value="1"/>
</dbReference>
<organism evidence="3 4">
    <name type="scientific">Desulfococcus multivorans DSM 2059</name>
    <dbReference type="NCBI Taxonomy" id="1121405"/>
    <lineage>
        <taxon>Bacteria</taxon>
        <taxon>Pseudomonadati</taxon>
        <taxon>Thermodesulfobacteriota</taxon>
        <taxon>Desulfobacteria</taxon>
        <taxon>Desulfobacterales</taxon>
        <taxon>Desulfococcaceae</taxon>
        <taxon>Desulfococcus</taxon>
    </lineage>
</organism>
<dbReference type="InterPro" id="IPR003661">
    <property type="entry name" value="HisK_dim/P_dom"/>
</dbReference>
<sequence>MHTDPNTIGEAGTRFFGKISATVSHEIKNGLAVINENAGLLKDLILMAQKGRPLDPGRLDSIADKVLERVARADDVVRDLNRFAHKVDDPVAGVDLSENLALMAALTRRLAANRGKNINISPPTSPVQITTNPFALLNLLWCCMETAMDAAPKTPELSVSFRKIPDGAQVRFAEIEDMDMVSHKFGDGVEALLTAYLGAGVTVAADGRTLVLTLPEKRFSEDAAG</sequence>
<keyword evidence="3" id="KW-0808">Transferase</keyword>
<keyword evidence="4" id="KW-1185">Reference proteome</keyword>
<dbReference type="SUPFAM" id="SSF47384">
    <property type="entry name" value="Homodimeric domain of signal transducing histidine kinase"/>
    <property type="match status" value="1"/>
</dbReference>
<dbReference type="CDD" id="cd00082">
    <property type="entry name" value="HisKA"/>
    <property type="match status" value="1"/>
</dbReference>
<dbReference type="AlphaFoldDB" id="S7TES1"/>
<comment type="catalytic activity">
    <reaction evidence="1">
        <text>ATP + protein L-histidine = ADP + protein N-phospho-L-histidine.</text>
        <dbReference type="EC" id="2.7.13.3"/>
    </reaction>
</comment>
<protein>
    <recommendedName>
        <fullName evidence="2">histidine kinase</fullName>
        <ecNumber evidence="2">2.7.13.3</ecNumber>
    </recommendedName>
</protein>